<dbReference type="EMBL" id="VICF01000094">
    <property type="protein sequence ID" value="TQC62346.1"/>
    <property type="molecule type" value="Genomic_DNA"/>
</dbReference>
<keyword evidence="2" id="KW-1185">Reference proteome</keyword>
<evidence type="ECO:0000313" key="2">
    <source>
        <dbReference type="Proteomes" id="UP000319715"/>
    </source>
</evidence>
<evidence type="ECO:0000313" key="1">
    <source>
        <dbReference type="EMBL" id="TQC62346.1"/>
    </source>
</evidence>
<organism evidence="1 2">
    <name type="scientific">Pantoea dispersa</name>
    <dbReference type="NCBI Taxonomy" id="59814"/>
    <lineage>
        <taxon>Bacteria</taxon>
        <taxon>Pseudomonadati</taxon>
        <taxon>Pseudomonadota</taxon>
        <taxon>Gammaproteobacteria</taxon>
        <taxon>Enterobacterales</taxon>
        <taxon>Erwiniaceae</taxon>
        <taxon>Pantoea</taxon>
    </lineage>
</organism>
<name>A0ABY2ZQP0_9GAMM</name>
<comment type="caution">
    <text evidence="1">The sequence shown here is derived from an EMBL/GenBank/DDBJ whole genome shotgun (WGS) entry which is preliminary data.</text>
</comment>
<gene>
    <name evidence="1" type="ORF">FK492_23990</name>
</gene>
<sequence>MIVGLVLVFVQGAPDVIATGALQEAVAMWTLLVAVPVLAV</sequence>
<proteinExistence type="predicted"/>
<feature type="non-terminal residue" evidence="1">
    <location>
        <position position="40"/>
    </location>
</feature>
<accession>A0ABY2ZQP0</accession>
<reference evidence="1 2" key="1">
    <citation type="submission" date="2019-06" db="EMBL/GenBank/DDBJ databases">
        <title>Pantoea dispersa Assembly.</title>
        <authorList>
            <person name="Wang J."/>
        </authorList>
    </citation>
    <scope>NUCLEOTIDE SEQUENCE [LARGE SCALE GENOMIC DNA]</scope>
    <source>
        <strain evidence="2">bio</strain>
    </source>
</reference>
<dbReference type="Proteomes" id="UP000319715">
    <property type="component" value="Unassembled WGS sequence"/>
</dbReference>
<protein>
    <submittedName>
        <fullName evidence="1">SPFH domain-containing protein</fullName>
    </submittedName>
</protein>